<dbReference type="RefSeq" id="WP_330800801.1">
    <property type="nucleotide sequence ID" value="NZ_JAZEWV010000058.1"/>
</dbReference>
<feature type="compositionally biased region" description="Basic and acidic residues" evidence="1">
    <location>
        <begin position="127"/>
        <end position="144"/>
    </location>
</feature>
<feature type="region of interest" description="Disordered" evidence="1">
    <location>
        <begin position="127"/>
        <end position="150"/>
    </location>
</feature>
<evidence type="ECO:0000313" key="2">
    <source>
        <dbReference type="EMBL" id="MEE4546902.1"/>
    </source>
</evidence>
<dbReference type="EMBL" id="JAZEWV010000058">
    <property type="protein sequence ID" value="MEE4546902.1"/>
    <property type="molecule type" value="Genomic_DNA"/>
</dbReference>
<organism evidence="2 3">
    <name type="scientific">Actinacidiphila polyblastidii</name>
    <dbReference type="NCBI Taxonomy" id="3110430"/>
    <lineage>
        <taxon>Bacteria</taxon>
        <taxon>Bacillati</taxon>
        <taxon>Actinomycetota</taxon>
        <taxon>Actinomycetes</taxon>
        <taxon>Kitasatosporales</taxon>
        <taxon>Streptomycetaceae</taxon>
        <taxon>Actinacidiphila</taxon>
    </lineage>
</organism>
<sequence>MNEHNETAASAGHQRPAGMSDASVEALGVLSEALETAERARGRLYDFHQLTGGADLRLSEAAQQLRAAGHTLQAERLEREIVGRNVLPGYWTFQMVEAYDDTYMEPFRRLEREIRGELADGRRHILEAEMKDKRRTHGHPDHSARPPASA</sequence>
<evidence type="ECO:0000256" key="1">
    <source>
        <dbReference type="SAM" id="MobiDB-lite"/>
    </source>
</evidence>
<proteinExistence type="predicted"/>
<reference evidence="2 3" key="1">
    <citation type="submission" date="2023-12" db="EMBL/GenBank/DDBJ databases">
        <title>Streptomyces sp. V4-01.</title>
        <authorList>
            <person name="Somphong A."/>
            <person name="Phongsopitanun W."/>
        </authorList>
    </citation>
    <scope>NUCLEOTIDE SEQUENCE [LARGE SCALE GENOMIC DNA]</scope>
    <source>
        <strain evidence="2 3">V4-01</strain>
    </source>
</reference>
<evidence type="ECO:0000313" key="3">
    <source>
        <dbReference type="Proteomes" id="UP001344658"/>
    </source>
</evidence>
<protein>
    <submittedName>
        <fullName evidence="2">Uncharacterized protein</fullName>
    </submittedName>
</protein>
<dbReference type="Proteomes" id="UP001344658">
    <property type="component" value="Unassembled WGS sequence"/>
</dbReference>
<accession>A0ABU7PM42</accession>
<comment type="caution">
    <text evidence="2">The sequence shown here is derived from an EMBL/GenBank/DDBJ whole genome shotgun (WGS) entry which is preliminary data.</text>
</comment>
<name>A0ABU7PM42_9ACTN</name>
<feature type="region of interest" description="Disordered" evidence="1">
    <location>
        <begin position="1"/>
        <end position="20"/>
    </location>
</feature>
<keyword evidence="3" id="KW-1185">Reference proteome</keyword>
<gene>
    <name evidence="2" type="ORF">V2S66_33670</name>
</gene>